<keyword evidence="5" id="KW-1185">Reference proteome</keyword>
<dbReference type="AlphaFoldDB" id="A0A3D8TVM5"/>
<comment type="similarity">
    <text evidence="1">Belongs to the peptidase C59 family.</text>
</comment>
<gene>
    <name evidence="4" type="ORF">UR08_05520</name>
</gene>
<dbReference type="InterPro" id="IPR029132">
    <property type="entry name" value="CBAH/NAAA_C"/>
</dbReference>
<evidence type="ECO:0000256" key="2">
    <source>
        <dbReference type="ARBA" id="ARBA00022801"/>
    </source>
</evidence>
<dbReference type="Proteomes" id="UP000257055">
    <property type="component" value="Unassembled WGS sequence"/>
</dbReference>
<accession>A0A3D8TVM5</accession>
<evidence type="ECO:0000313" key="5">
    <source>
        <dbReference type="Proteomes" id="UP000257055"/>
    </source>
</evidence>
<organism evidence="4 5">
    <name type="scientific">Listeria kieliensis</name>
    <dbReference type="NCBI Taxonomy" id="1621700"/>
    <lineage>
        <taxon>Bacteria</taxon>
        <taxon>Bacillati</taxon>
        <taxon>Bacillota</taxon>
        <taxon>Bacilli</taxon>
        <taxon>Bacillales</taxon>
        <taxon>Listeriaceae</taxon>
        <taxon>Listeria</taxon>
    </lineage>
</organism>
<dbReference type="Gene3D" id="3.60.60.10">
    <property type="entry name" value="Penicillin V Acylase, Chain A"/>
    <property type="match status" value="1"/>
</dbReference>
<sequence>MLGCSSFTFGTEDNAQFLSRTMDFSMYTDSGVVIVPRNYEMEVRQNELRKGKYAFLGMAAYKLQFPIFYDGINEKGLAGATLYYPGFATYTEKKDARGGVNPLRVVSYILANAGSLDEAIALFETIEIINESNSILGVVPPLHYIFSDGTGRSIIVEPDADGIKIHQDTVGVMTNSPNYKWHEANLRNYIGVNPRSKEPIQTTTKTFSPFGQGSGTFGLPGDYTPPSRFLRTAYMKFYASEPKNEIDGVTQIFHMLAPVEIPKGAVIHQNGHNDYTVYMTAMCTTSLRYYFCEYDNRRIKCVSLHQADLNNEKLEIFPLTMKQEIEFLNAD</sequence>
<comment type="caution">
    <text evidence="4">The sequence shown here is derived from an EMBL/GenBank/DDBJ whole genome shotgun (WGS) entry which is preliminary data.</text>
</comment>
<keyword evidence="2" id="KW-0378">Hydrolase</keyword>
<protein>
    <submittedName>
        <fullName evidence="4">Penicillin acylase</fullName>
    </submittedName>
</protein>
<dbReference type="GO" id="GO:0016787">
    <property type="term" value="F:hydrolase activity"/>
    <property type="evidence" value="ECO:0007669"/>
    <property type="project" value="UniProtKB-KW"/>
</dbReference>
<evidence type="ECO:0000256" key="1">
    <source>
        <dbReference type="ARBA" id="ARBA00006625"/>
    </source>
</evidence>
<feature type="domain" description="Choloylglycine hydrolase/NAAA C-terminal" evidence="3">
    <location>
        <begin position="4"/>
        <end position="314"/>
    </location>
</feature>
<dbReference type="InterPro" id="IPR052193">
    <property type="entry name" value="Peptidase_C59"/>
</dbReference>
<dbReference type="PANTHER" id="PTHR35527">
    <property type="entry name" value="CHOLOYLGLYCINE HYDROLASE"/>
    <property type="match status" value="1"/>
</dbReference>
<dbReference type="SUPFAM" id="SSF56235">
    <property type="entry name" value="N-terminal nucleophile aminohydrolases (Ntn hydrolases)"/>
    <property type="match status" value="1"/>
</dbReference>
<dbReference type="EMBL" id="LARY01000001">
    <property type="protein sequence ID" value="RDX02955.1"/>
    <property type="molecule type" value="Genomic_DNA"/>
</dbReference>
<dbReference type="InterPro" id="IPR029055">
    <property type="entry name" value="Ntn_hydrolases_N"/>
</dbReference>
<reference evidence="5" key="1">
    <citation type="submission" date="2015-04" db="EMBL/GenBank/DDBJ databases">
        <authorList>
            <person name="Schardt J."/>
            <person name="Mueller-Herbst S."/>
            <person name="Scherer S."/>
            <person name="Huptas C."/>
        </authorList>
    </citation>
    <scope>NUCLEOTIDE SEQUENCE [LARGE SCALE GENOMIC DNA]</scope>
    <source>
        <strain evidence="5">Kiel-L1</strain>
    </source>
</reference>
<dbReference type="CDD" id="cd00542">
    <property type="entry name" value="Ntn_PVA"/>
    <property type="match status" value="1"/>
</dbReference>
<name>A0A3D8TVM5_9LIST</name>
<dbReference type="PANTHER" id="PTHR35527:SF2">
    <property type="entry name" value="HYDROLASE"/>
    <property type="match status" value="1"/>
</dbReference>
<dbReference type="Pfam" id="PF02275">
    <property type="entry name" value="CBAH"/>
    <property type="match status" value="1"/>
</dbReference>
<dbReference type="RefSeq" id="WP_115752646.1">
    <property type="nucleotide sequence ID" value="NZ_LARY01000001.1"/>
</dbReference>
<proteinExistence type="inferred from homology"/>
<evidence type="ECO:0000313" key="4">
    <source>
        <dbReference type="EMBL" id="RDX02955.1"/>
    </source>
</evidence>
<evidence type="ECO:0000259" key="3">
    <source>
        <dbReference type="Pfam" id="PF02275"/>
    </source>
</evidence>